<name>A0A0K9GV58_9BACI</name>
<dbReference type="GO" id="GO:0030288">
    <property type="term" value="C:outer membrane-bounded periplasmic space"/>
    <property type="evidence" value="ECO:0007669"/>
    <property type="project" value="TreeGrafter"/>
</dbReference>
<evidence type="ECO:0000256" key="2">
    <source>
        <dbReference type="ARBA" id="ARBA00007739"/>
    </source>
</evidence>
<evidence type="ECO:0000256" key="1">
    <source>
        <dbReference type="ARBA" id="ARBA00007090"/>
    </source>
</evidence>
<dbReference type="GO" id="GO:0006508">
    <property type="term" value="P:proteolysis"/>
    <property type="evidence" value="ECO:0007669"/>
    <property type="project" value="UniProtKB-KW"/>
</dbReference>
<evidence type="ECO:0000256" key="10">
    <source>
        <dbReference type="ARBA" id="ARBA00023268"/>
    </source>
</evidence>
<dbReference type="STRING" id="1679170.AC625_14545"/>
<dbReference type="InterPro" id="IPR003961">
    <property type="entry name" value="FN3_dom"/>
</dbReference>
<dbReference type="Gene3D" id="2.60.40.10">
    <property type="entry name" value="Immunoglobulins"/>
    <property type="match status" value="1"/>
</dbReference>
<evidence type="ECO:0000313" key="18">
    <source>
        <dbReference type="Proteomes" id="UP000037146"/>
    </source>
</evidence>
<dbReference type="InterPro" id="IPR036116">
    <property type="entry name" value="FN3_sf"/>
</dbReference>
<dbReference type="Gene3D" id="3.40.710.10">
    <property type="entry name" value="DD-peptidase/beta-lactamase superfamily"/>
    <property type="match status" value="1"/>
</dbReference>
<evidence type="ECO:0000256" key="12">
    <source>
        <dbReference type="ARBA" id="ARBA00034000"/>
    </source>
</evidence>
<keyword evidence="15" id="KW-0812">Transmembrane</keyword>
<keyword evidence="3" id="KW-0121">Carboxypeptidase</keyword>
<dbReference type="OrthoDB" id="9766909at2"/>
<comment type="catalytic activity">
    <reaction evidence="12">
        <text>Preferential cleavage: (Ac)2-L-Lys-D-Ala-|-D-Ala. Also transpeptidation of peptidyl-alanyl moieties that are N-acyl substituents of D-alanine.</text>
        <dbReference type="EC" id="3.4.16.4"/>
    </reaction>
</comment>
<keyword evidence="10" id="KW-0511">Multifunctional enzyme</keyword>
<evidence type="ECO:0000256" key="6">
    <source>
        <dbReference type="ARBA" id="ARBA00022679"/>
    </source>
</evidence>
<evidence type="ECO:0000256" key="15">
    <source>
        <dbReference type="SAM" id="Phobius"/>
    </source>
</evidence>
<dbReference type="SUPFAM" id="SSF49265">
    <property type="entry name" value="Fibronectin type III"/>
    <property type="match status" value="1"/>
</dbReference>
<dbReference type="InterPro" id="IPR012338">
    <property type="entry name" value="Beta-lactam/transpept-like"/>
</dbReference>
<keyword evidence="15" id="KW-1133">Transmembrane helix</keyword>
<dbReference type="GO" id="GO:0009002">
    <property type="term" value="F:serine-type D-Ala-D-Ala carboxypeptidase activity"/>
    <property type="evidence" value="ECO:0007669"/>
    <property type="project" value="UniProtKB-EC"/>
</dbReference>
<comment type="catalytic activity">
    <reaction evidence="13">
        <text>[GlcNAc-(1-&gt;4)-Mur2Ac(oyl-L-Ala-gamma-D-Glu-L-Lys-D-Ala-D-Ala)](n)-di-trans,octa-cis-undecaprenyl diphosphate + beta-D-GlcNAc-(1-&gt;4)-Mur2Ac(oyl-L-Ala-gamma-D-Glu-L-Lys-D-Ala-D-Ala)-di-trans,octa-cis-undecaprenyl diphosphate = [GlcNAc-(1-&gt;4)-Mur2Ac(oyl-L-Ala-gamma-D-Glu-L-Lys-D-Ala-D-Ala)](n+1)-di-trans,octa-cis-undecaprenyl diphosphate + di-trans,octa-cis-undecaprenyl diphosphate + H(+)</text>
        <dbReference type="Rhea" id="RHEA:23708"/>
        <dbReference type="Rhea" id="RHEA-COMP:9602"/>
        <dbReference type="Rhea" id="RHEA-COMP:9603"/>
        <dbReference type="ChEBI" id="CHEBI:15378"/>
        <dbReference type="ChEBI" id="CHEBI:58405"/>
        <dbReference type="ChEBI" id="CHEBI:60033"/>
        <dbReference type="ChEBI" id="CHEBI:78435"/>
        <dbReference type="EC" id="2.4.99.28"/>
    </reaction>
</comment>
<evidence type="ECO:0000256" key="3">
    <source>
        <dbReference type="ARBA" id="ARBA00022645"/>
    </source>
</evidence>
<dbReference type="Gene3D" id="1.10.3810.10">
    <property type="entry name" value="Biosynthetic peptidoglycan transglycosylase-like"/>
    <property type="match status" value="1"/>
</dbReference>
<dbReference type="PROSITE" id="PS50853">
    <property type="entry name" value="FN3"/>
    <property type="match status" value="1"/>
</dbReference>
<accession>A0A0K9GV58</accession>
<keyword evidence="18" id="KW-1185">Reference proteome</keyword>
<evidence type="ECO:0000313" key="17">
    <source>
        <dbReference type="EMBL" id="KMY50574.1"/>
    </source>
</evidence>
<dbReference type="InterPro" id="IPR001460">
    <property type="entry name" value="PCN-bd_Tpept"/>
</dbReference>
<dbReference type="FunFam" id="1.10.3810.10:FF:000001">
    <property type="entry name" value="Penicillin-binding protein 1A"/>
    <property type="match status" value="1"/>
</dbReference>
<dbReference type="Pfam" id="PF00041">
    <property type="entry name" value="fn3"/>
    <property type="match status" value="1"/>
</dbReference>
<evidence type="ECO:0000259" key="16">
    <source>
        <dbReference type="PROSITE" id="PS50853"/>
    </source>
</evidence>
<keyword evidence="11" id="KW-0961">Cell wall biogenesis/degradation</keyword>
<dbReference type="Pfam" id="PF00905">
    <property type="entry name" value="Transpeptidase"/>
    <property type="match status" value="1"/>
</dbReference>
<feature type="compositionally biased region" description="Basic and acidic residues" evidence="14">
    <location>
        <begin position="1"/>
        <end position="13"/>
    </location>
</feature>
<evidence type="ECO:0000256" key="7">
    <source>
        <dbReference type="ARBA" id="ARBA00022801"/>
    </source>
</evidence>
<feature type="compositionally biased region" description="Low complexity" evidence="14">
    <location>
        <begin position="800"/>
        <end position="878"/>
    </location>
</feature>
<sequence length="899" mass="98397">MAEKYHTREERRNQANSNKQRKAKKKKPKGLFKKIFLVLVTLGIIGLVAGGATLAYFISDAPTIDESLLKDPLSSKILDKDGKLLTEEGVEKREYVAYADIPEVVKNAVLATEDVRFFKHGGVDLLRLGSAVIGNVTNGFGSQGASTLTQQVVKRTFLTTDKTLKRKVQEAWLAIKLEQRYTKEEIFEMYVNKIWYANYAFGIATAADTYYGKELKDLKLEEVAMLVGLPQSPSRYNPYKYPERAQERRNVVLHLMNRHGFITEEEMKKAQSIPVTQTLKSEDTSKIDTKPYDAFIDQVIEEVQKMGDYNPYTDGLEIYTTIDKDAQKYVYDMLNTEDIIQYPSKSLQAGISLIDTKTGEIRAIGGGRNIQGKRVFNYATEAKRSPGSTIKPIMDYAPAIDKLNWSTYHQLTDEAYQYSNGTPIKNAGGRYRGDVSMREALERSLNIPALKALQAVGVDEGYAFAQELGIPIPKDNFESGAIGGTQSVSSMQIAGAYSAFGNGGIYNEPHTVTKIVLRDKTTIENKFTSKAAMKESTAFMISDMLKGVIDESYGTGRLAKVSGLPMAGKTGSSNFPADIKRKYNIPAEGIPDSWMTAYTTNYTVAAWIGYDDPKEYLGKDSQRIPKYMVKNLMEHVHKGVKIEDFKQPKNVVKLGILKGSNPAVKASDFTPKDQIAYEYFLKGNEPTKVTKQYDKISAPVGVNANYDAASNSINLHWNYPQSDSSKTPEFEVKVSIDGGASQVLARSSTMGLTIQQPNPGSTYSFTVTAIINGQKSNPASASVQITALHEEPIVPDPDLNNPDGTGDTGQNDQGQDNSNDNNSNDGNNNGNNNNPGNGNNSGNNNPGNGNNNGNNNPGNGNNNGNGSENSSGGNSGTTEPPQPPIDAENTVPPAEGDNP</sequence>
<dbReference type="InterPro" id="IPR023346">
    <property type="entry name" value="Lysozyme-like_dom_sf"/>
</dbReference>
<dbReference type="Pfam" id="PF00912">
    <property type="entry name" value="Transgly"/>
    <property type="match status" value="1"/>
</dbReference>
<keyword evidence="9" id="KW-0573">Peptidoglycan synthesis</keyword>
<comment type="caution">
    <text evidence="17">The sequence shown here is derived from an EMBL/GenBank/DDBJ whole genome shotgun (WGS) entry which is preliminary data.</text>
</comment>
<dbReference type="Proteomes" id="UP000037146">
    <property type="component" value="Unassembled WGS sequence"/>
</dbReference>
<dbReference type="NCBIfam" id="TIGR02074">
    <property type="entry name" value="PBP_1a_fam"/>
    <property type="match status" value="1"/>
</dbReference>
<dbReference type="AlphaFoldDB" id="A0A0K9GV58"/>
<dbReference type="PANTHER" id="PTHR32282">
    <property type="entry name" value="BINDING PROTEIN TRANSPEPTIDASE, PUTATIVE-RELATED"/>
    <property type="match status" value="1"/>
</dbReference>
<evidence type="ECO:0000256" key="13">
    <source>
        <dbReference type="ARBA" id="ARBA00049902"/>
    </source>
</evidence>
<dbReference type="CDD" id="cd00063">
    <property type="entry name" value="FN3"/>
    <property type="match status" value="1"/>
</dbReference>
<feature type="region of interest" description="Disordered" evidence="14">
    <location>
        <begin position="792"/>
        <end position="899"/>
    </location>
</feature>
<dbReference type="EMBL" id="LFZW01000001">
    <property type="protein sequence ID" value="KMY50574.1"/>
    <property type="molecule type" value="Genomic_DNA"/>
</dbReference>
<dbReference type="InterPro" id="IPR013783">
    <property type="entry name" value="Ig-like_fold"/>
</dbReference>
<keyword evidence="8" id="KW-0133">Cell shape</keyword>
<keyword evidence="7" id="KW-0378">Hydrolase</keyword>
<dbReference type="InterPro" id="IPR050396">
    <property type="entry name" value="Glycosyltr_51/Transpeptidase"/>
</dbReference>
<evidence type="ECO:0000256" key="14">
    <source>
        <dbReference type="SAM" id="MobiDB-lite"/>
    </source>
</evidence>
<dbReference type="RefSeq" id="WP_049681926.1">
    <property type="nucleotide sequence ID" value="NZ_LFZW01000001.1"/>
</dbReference>
<evidence type="ECO:0000256" key="11">
    <source>
        <dbReference type="ARBA" id="ARBA00023316"/>
    </source>
</evidence>
<evidence type="ECO:0000256" key="5">
    <source>
        <dbReference type="ARBA" id="ARBA00022676"/>
    </source>
</evidence>
<keyword evidence="5" id="KW-0328">Glycosyltransferase</keyword>
<gene>
    <name evidence="17" type="ORF">AC625_14545</name>
</gene>
<dbReference type="GO" id="GO:0008955">
    <property type="term" value="F:peptidoglycan glycosyltransferase activity"/>
    <property type="evidence" value="ECO:0007669"/>
    <property type="project" value="UniProtKB-EC"/>
</dbReference>
<comment type="similarity">
    <text evidence="1">In the C-terminal section; belongs to the transpeptidase family.</text>
</comment>
<evidence type="ECO:0000256" key="9">
    <source>
        <dbReference type="ARBA" id="ARBA00022984"/>
    </source>
</evidence>
<reference evidence="18" key="1">
    <citation type="submission" date="2015-07" db="EMBL/GenBank/DDBJ databases">
        <title>Genome sequencing project for genomic taxonomy and phylogenomics of Bacillus-like bacteria.</title>
        <authorList>
            <person name="Liu B."/>
            <person name="Wang J."/>
            <person name="Zhu Y."/>
            <person name="Liu G."/>
            <person name="Chen Q."/>
            <person name="Chen Z."/>
            <person name="Lan J."/>
            <person name="Che J."/>
            <person name="Ge C."/>
            <person name="Shi H."/>
            <person name="Pan Z."/>
            <person name="Liu X."/>
        </authorList>
    </citation>
    <scope>NUCLEOTIDE SEQUENCE [LARGE SCALE GENOMIC DNA]</scope>
    <source>
        <strain evidence="18">FJAT-27997</strain>
    </source>
</reference>
<dbReference type="PATRIC" id="fig|1679170.3.peg.3320"/>
<dbReference type="GO" id="GO:0008658">
    <property type="term" value="F:penicillin binding"/>
    <property type="evidence" value="ECO:0007669"/>
    <property type="project" value="InterPro"/>
</dbReference>
<dbReference type="InterPro" id="IPR036950">
    <property type="entry name" value="PBP_transglycosylase"/>
</dbReference>
<keyword evidence="6" id="KW-0808">Transferase</keyword>
<comment type="similarity">
    <text evidence="2">In the N-terminal section; belongs to the glycosyltransferase 51 family.</text>
</comment>
<evidence type="ECO:0000256" key="4">
    <source>
        <dbReference type="ARBA" id="ARBA00022670"/>
    </source>
</evidence>
<dbReference type="GO" id="GO:0009252">
    <property type="term" value="P:peptidoglycan biosynthetic process"/>
    <property type="evidence" value="ECO:0007669"/>
    <property type="project" value="UniProtKB-KW"/>
</dbReference>
<dbReference type="PANTHER" id="PTHR32282:SF29">
    <property type="entry name" value="PENICILLIN-BINDING PROTEIN 1A"/>
    <property type="match status" value="1"/>
</dbReference>
<keyword evidence="4" id="KW-0645">Protease</keyword>
<dbReference type="GO" id="GO:0071555">
    <property type="term" value="P:cell wall organization"/>
    <property type="evidence" value="ECO:0007669"/>
    <property type="project" value="UniProtKB-KW"/>
</dbReference>
<protein>
    <submittedName>
        <fullName evidence="17">Penicillin-binding protein</fullName>
    </submittedName>
</protein>
<dbReference type="InterPro" id="IPR001264">
    <property type="entry name" value="Glyco_trans_51"/>
</dbReference>
<dbReference type="SUPFAM" id="SSF56601">
    <property type="entry name" value="beta-lactamase/transpeptidase-like"/>
    <property type="match status" value="1"/>
</dbReference>
<dbReference type="SUPFAM" id="SSF53955">
    <property type="entry name" value="Lysozyme-like"/>
    <property type="match status" value="1"/>
</dbReference>
<evidence type="ECO:0000256" key="8">
    <source>
        <dbReference type="ARBA" id="ARBA00022960"/>
    </source>
</evidence>
<feature type="region of interest" description="Disordered" evidence="14">
    <location>
        <begin position="1"/>
        <end position="26"/>
    </location>
</feature>
<organism evidence="17 18">
    <name type="scientific">Peribacillus loiseleuriae</name>
    <dbReference type="NCBI Taxonomy" id="1679170"/>
    <lineage>
        <taxon>Bacteria</taxon>
        <taxon>Bacillati</taxon>
        <taxon>Bacillota</taxon>
        <taxon>Bacilli</taxon>
        <taxon>Bacillales</taxon>
        <taxon>Bacillaceae</taxon>
        <taxon>Peribacillus</taxon>
    </lineage>
</organism>
<keyword evidence="15" id="KW-0472">Membrane</keyword>
<feature type="domain" description="Fibronectin type-III" evidence="16">
    <location>
        <begin position="698"/>
        <end position="791"/>
    </location>
</feature>
<proteinExistence type="inferred from homology"/>
<dbReference type="GO" id="GO:0008360">
    <property type="term" value="P:regulation of cell shape"/>
    <property type="evidence" value="ECO:0007669"/>
    <property type="project" value="UniProtKB-KW"/>
</dbReference>
<feature type="transmembrane region" description="Helical" evidence="15">
    <location>
        <begin position="35"/>
        <end position="58"/>
    </location>
</feature>